<dbReference type="InterPro" id="IPR050952">
    <property type="entry name" value="TRIM-NHL_E3_ligases"/>
</dbReference>
<dbReference type="EMBL" id="ATBP01002306">
    <property type="protein sequence ID" value="ETR66005.1"/>
    <property type="molecule type" value="Genomic_DNA"/>
</dbReference>
<dbReference type="GO" id="GO:0043161">
    <property type="term" value="P:proteasome-mediated ubiquitin-dependent protein catabolic process"/>
    <property type="evidence" value="ECO:0007669"/>
    <property type="project" value="TreeGrafter"/>
</dbReference>
<name>A0A1V1NTV4_9BACT</name>
<evidence type="ECO:0000313" key="3">
    <source>
        <dbReference type="EMBL" id="ETR66005.1"/>
    </source>
</evidence>
<dbReference type="GO" id="GO:0061630">
    <property type="term" value="F:ubiquitin protein ligase activity"/>
    <property type="evidence" value="ECO:0007669"/>
    <property type="project" value="TreeGrafter"/>
</dbReference>
<feature type="repeat" description="NHL" evidence="2">
    <location>
        <begin position="289"/>
        <end position="321"/>
    </location>
</feature>
<feature type="non-terminal residue" evidence="3">
    <location>
        <position position="1"/>
    </location>
</feature>
<feature type="repeat" description="NHL" evidence="2">
    <location>
        <begin position="149"/>
        <end position="189"/>
    </location>
</feature>
<feature type="repeat" description="NHL" evidence="2">
    <location>
        <begin position="197"/>
        <end position="238"/>
    </location>
</feature>
<dbReference type="Proteomes" id="UP000189670">
    <property type="component" value="Unassembled WGS sequence"/>
</dbReference>
<accession>A0A1V1NTV4</accession>
<dbReference type="GO" id="GO:0000209">
    <property type="term" value="P:protein polyubiquitination"/>
    <property type="evidence" value="ECO:0007669"/>
    <property type="project" value="TreeGrafter"/>
</dbReference>
<feature type="non-terminal residue" evidence="3">
    <location>
        <position position="435"/>
    </location>
</feature>
<dbReference type="CDD" id="cd14957">
    <property type="entry name" value="NHL_like_2"/>
    <property type="match status" value="1"/>
</dbReference>
<dbReference type="Gene3D" id="2.120.10.30">
    <property type="entry name" value="TolB, C-terminal domain"/>
    <property type="match status" value="2"/>
</dbReference>
<protein>
    <submittedName>
        <fullName evidence="3">NHL repeat containing protein</fullName>
    </submittedName>
</protein>
<gene>
    <name evidence="3" type="ORF">OMM_13382</name>
</gene>
<evidence type="ECO:0000313" key="4">
    <source>
        <dbReference type="Proteomes" id="UP000189670"/>
    </source>
</evidence>
<evidence type="ECO:0000256" key="1">
    <source>
        <dbReference type="ARBA" id="ARBA00022737"/>
    </source>
</evidence>
<dbReference type="GO" id="GO:0008270">
    <property type="term" value="F:zinc ion binding"/>
    <property type="evidence" value="ECO:0007669"/>
    <property type="project" value="UniProtKB-KW"/>
</dbReference>
<evidence type="ECO:0000256" key="2">
    <source>
        <dbReference type="PROSITE-ProRule" id="PRU00504"/>
    </source>
</evidence>
<feature type="repeat" description="NHL" evidence="2">
    <location>
        <begin position="327"/>
        <end position="367"/>
    </location>
</feature>
<dbReference type="PROSITE" id="PS51125">
    <property type="entry name" value="NHL"/>
    <property type="match status" value="4"/>
</dbReference>
<dbReference type="InterPro" id="IPR001258">
    <property type="entry name" value="NHL_repeat"/>
</dbReference>
<proteinExistence type="predicted"/>
<dbReference type="InterPro" id="IPR011042">
    <property type="entry name" value="6-blade_b-propeller_TolB-like"/>
</dbReference>
<organism evidence="3 4">
    <name type="scientific">Candidatus Magnetoglobus multicellularis str. Araruama</name>
    <dbReference type="NCBI Taxonomy" id="890399"/>
    <lineage>
        <taxon>Bacteria</taxon>
        <taxon>Pseudomonadati</taxon>
        <taxon>Thermodesulfobacteriota</taxon>
        <taxon>Desulfobacteria</taxon>
        <taxon>Desulfobacterales</taxon>
        <taxon>Desulfobacteraceae</taxon>
        <taxon>Candidatus Magnetoglobus</taxon>
    </lineage>
</organism>
<dbReference type="Pfam" id="PF01436">
    <property type="entry name" value="NHL"/>
    <property type="match status" value="4"/>
</dbReference>
<dbReference type="AlphaFoldDB" id="A0A1V1NTV4"/>
<comment type="caution">
    <text evidence="3">The sequence shown here is derived from an EMBL/GenBank/DDBJ whole genome shotgun (WGS) entry which is preliminary data.</text>
</comment>
<dbReference type="SUPFAM" id="SSF101898">
    <property type="entry name" value="NHL repeat"/>
    <property type="match status" value="1"/>
</dbReference>
<reference evidence="4" key="1">
    <citation type="submission" date="2012-11" db="EMBL/GenBank/DDBJ databases">
        <authorList>
            <person name="Lucero-Rivera Y.E."/>
            <person name="Tovar-Ramirez D."/>
        </authorList>
    </citation>
    <scope>NUCLEOTIDE SEQUENCE [LARGE SCALE GENOMIC DNA]</scope>
    <source>
        <strain evidence="4">Araruama</strain>
    </source>
</reference>
<dbReference type="PANTHER" id="PTHR24104:SF25">
    <property type="entry name" value="PROTEIN LIN-41"/>
    <property type="match status" value="1"/>
</dbReference>
<sequence length="435" mass="45449">TLISNGNGSFAWADVESVFTTEANNHTVLTGNVGIGTTSPTEQLEVDGNVKLTNGLILATGSSSVSQTTLKAMTQSEARTITLPDASGVVIVTDDGTITVPDGSITASKLANNPGNGPSGQTLVSNGDGTFDWGGFVTTQGHDSASLAFSITGSEIGSFDAIHGIAIDSKDNIYVSDLNNNRIQVFTSSGDYSYSLGTGFDGSGTDDINGPAGIAIDSDDNIYIAEKEGNRIHGFNAQGTTILNMTNDFSGPYGIAVDNDGTNMYVADTSNDIVKICTCPFACNCNEIGDFRLPYGIALGSNGNIFVADTMNKCIRIYDNDTLIDTIGSEGSGPGEFSNPRGVDVDSDGLIYVADTLNSRIQVFTASGDYSYSICGGFSWPNCVKVHKNKIYVGDDYGRILVFNKPVPTTHTVETGNVGIATTSPSDTLDVSGTF</sequence>
<dbReference type="PANTHER" id="PTHR24104">
    <property type="entry name" value="E3 UBIQUITIN-PROTEIN LIGASE NHLRC1-RELATED"/>
    <property type="match status" value="1"/>
</dbReference>
<keyword evidence="1" id="KW-0677">Repeat</keyword>